<accession>A0ABW1YIW2</accession>
<keyword evidence="2" id="KW-1185">Reference proteome</keyword>
<protein>
    <submittedName>
        <fullName evidence="1">Alpha/beta fold hydrolase</fullName>
    </submittedName>
</protein>
<proteinExistence type="predicted"/>
<evidence type="ECO:0000313" key="2">
    <source>
        <dbReference type="Proteomes" id="UP001596425"/>
    </source>
</evidence>
<dbReference type="RefSeq" id="WP_193193045.1">
    <property type="nucleotide sequence ID" value="NZ_JACZFR010000037.1"/>
</dbReference>
<sequence length="130" mass="14221">MNLALLPGMDGTGLLFEPFLVHAPASFKVTPLSLRQDPHLSYADQAEHILSKLESENTIIVAESYSGRVAYEIAQLQPERIKHIVFAASFLSRPSTLAGIASLLPLQLLKNGFTPSAIIGRVAFLPRQIR</sequence>
<evidence type="ECO:0000313" key="1">
    <source>
        <dbReference type="EMBL" id="MFC6631843.1"/>
    </source>
</evidence>
<dbReference type="GO" id="GO:0016787">
    <property type="term" value="F:hydrolase activity"/>
    <property type="evidence" value="ECO:0007669"/>
    <property type="project" value="UniProtKB-KW"/>
</dbReference>
<dbReference type="Proteomes" id="UP001596425">
    <property type="component" value="Unassembled WGS sequence"/>
</dbReference>
<organism evidence="1 2">
    <name type="scientific">Microbulbifer taiwanensis</name>
    <dbReference type="NCBI Taxonomy" id="986746"/>
    <lineage>
        <taxon>Bacteria</taxon>
        <taxon>Pseudomonadati</taxon>
        <taxon>Pseudomonadota</taxon>
        <taxon>Gammaproteobacteria</taxon>
        <taxon>Cellvibrionales</taxon>
        <taxon>Microbulbiferaceae</taxon>
        <taxon>Microbulbifer</taxon>
    </lineage>
</organism>
<dbReference type="InterPro" id="IPR029058">
    <property type="entry name" value="AB_hydrolase_fold"/>
</dbReference>
<gene>
    <name evidence="1" type="ORF">ACFQBM_01050</name>
</gene>
<dbReference type="EMBL" id="JBHSVR010000001">
    <property type="protein sequence ID" value="MFC6631843.1"/>
    <property type="molecule type" value="Genomic_DNA"/>
</dbReference>
<comment type="caution">
    <text evidence="1">The sequence shown here is derived from an EMBL/GenBank/DDBJ whole genome shotgun (WGS) entry which is preliminary data.</text>
</comment>
<name>A0ABW1YIW2_9GAMM</name>
<dbReference type="SUPFAM" id="SSF53474">
    <property type="entry name" value="alpha/beta-Hydrolases"/>
    <property type="match status" value="1"/>
</dbReference>
<keyword evidence="1" id="KW-0378">Hydrolase</keyword>
<dbReference type="Gene3D" id="3.40.50.1820">
    <property type="entry name" value="alpha/beta hydrolase"/>
    <property type="match status" value="1"/>
</dbReference>
<reference evidence="2" key="1">
    <citation type="journal article" date="2019" name="Int. J. Syst. Evol. Microbiol.">
        <title>The Global Catalogue of Microorganisms (GCM) 10K type strain sequencing project: providing services to taxonomists for standard genome sequencing and annotation.</title>
        <authorList>
            <consortium name="The Broad Institute Genomics Platform"/>
            <consortium name="The Broad Institute Genome Sequencing Center for Infectious Disease"/>
            <person name="Wu L."/>
            <person name="Ma J."/>
        </authorList>
    </citation>
    <scope>NUCLEOTIDE SEQUENCE [LARGE SCALE GENOMIC DNA]</scope>
    <source>
        <strain evidence="2">CGMCC 1.13718</strain>
    </source>
</reference>